<evidence type="ECO:0000256" key="9">
    <source>
        <dbReference type="ARBA" id="ARBA00022833"/>
    </source>
</evidence>
<keyword evidence="10 15" id="KW-0220">Diaminopimelate biosynthesis</keyword>
<dbReference type="InterPro" id="IPR050072">
    <property type="entry name" value="Peptidase_M20A"/>
</dbReference>
<comment type="subunit">
    <text evidence="3 15">Homodimer.</text>
</comment>
<dbReference type="PANTHER" id="PTHR43808">
    <property type="entry name" value="ACETYLORNITHINE DEACETYLASE"/>
    <property type="match status" value="1"/>
</dbReference>
<dbReference type="InterPro" id="IPR011650">
    <property type="entry name" value="Peptidase_M20_dimer"/>
</dbReference>
<dbReference type="EMBL" id="NVUL01000063">
    <property type="protein sequence ID" value="PCI76040.1"/>
    <property type="molecule type" value="Genomic_DNA"/>
</dbReference>
<evidence type="ECO:0000256" key="8">
    <source>
        <dbReference type="ARBA" id="ARBA00022801"/>
    </source>
</evidence>
<dbReference type="PANTHER" id="PTHR43808:SF31">
    <property type="entry name" value="N-ACETYL-L-CITRULLINE DEACETYLASE"/>
    <property type="match status" value="1"/>
</dbReference>
<comment type="catalytic activity">
    <reaction evidence="14 15">
        <text>N-succinyl-(2S,6S)-2,6-diaminopimelate + H2O = (2S,6S)-2,6-diaminopimelate + succinate</text>
        <dbReference type="Rhea" id="RHEA:22608"/>
        <dbReference type="ChEBI" id="CHEBI:15377"/>
        <dbReference type="ChEBI" id="CHEBI:30031"/>
        <dbReference type="ChEBI" id="CHEBI:57609"/>
        <dbReference type="ChEBI" id="CHEBI:58087"/>
        <dbReference type="EC" id="3.5.1.18"/>
    </reaction>
</comment>
<comment type="pathway">
    <text evidence="1 15">Amino-acid biosynthesis; L-lysine biosynthesis via DAP pathway; LL-2,6-diaminopimelate from (S)-tetrahydrodipicolinate (succinylase route): step 3/3.</text>
</comment>
<comment type="function">
    <text evidence="15">Catalyzes the hydrolysis of N-succinyl-L,L-diaminopimelic acid (SDAP), forming succinate and LL-2,6-diaminopimelate (DAP), an intermediate involved in the bacterial biosynthesis of lysine and meso-diaminopimelic acid, an essential component of bacterial cell walls.</text>
</comment>
<keyword evidence="6 15" id="KW-0028">Amino-acid biosynthesis</keyword>
<evidence type="ECO:0000313" key="17">
    <source>
        <dbReference type="EMBL" id="PCI76040.1"/>
    </source>
</evidence>
<dbReference type="GO" id="GO:0009014">
    <property type="term" value="F:succinyl-diaminopimelate desuccinylase activity"/>
    <property type="evidence" value="ECO:0007669"/>
    <property type="project" value="UniProtKB-UniRule"/>
</dbReference>
<dbReference type="NCBIfam" id="NF009557">
    <property type="entry name" value="PRK13009.1"/>
    <property type="match status" value="1"/>
</dbReference>
<dbReference type="Proteomes" id="UP000218767">
    <property type="component" value="Unassembled WGS sequence"/>
</dbReference>
<feature type="binding site" evidence="15">
    <location>
        <position position="161"/>
    </location>
    <ligand>
        <name>Zn(2+)</name>
        <dbReference type="ChEBI" id="CHEBI:29105"/>
        <label>1</label>
    </ligand>
</feature>
<feature type="active site" evidence="15">
    <location>
        <position position="68"/>
    </location>
</feature>
<proteinExistence type="inferred from homology"/>
<evidence type="ECO:0000256" key="1">
    <source>
        <dbReference type="ARBA" id="ARBA00005130"/>
    </source>
</evidence>
<keyword evidence="9 15" id="KW-0862">Zinc</keyword>
<dbReference type="SUPFAM" id="SSF53187">
    <property type="entry name" value="Zn-dependent exopeptidases"/>
    <property type="match status" value="1"/>
</dbReference>
<evidence type="ECO:0000256" key="10">
    <source>
        <dbReference type="ARBA" id="ARBA00022915"/>
    </source>
</evidence>
<protein>
    <recommendedName>
        <fullName evidence="5 15">Succinyl-diaminopimelate desuccinylase</fullName>
        <shortName evidence="15">SDAP desuccinylase</shortName>
        <ecNumber evidence="4 15">3.5.1.18</ecNumber>
    </recommendedName>
    <alternativeName>
        <fullName evidence="13 15">N-succinyl-LL-2,6-diaminoheptanedioate amidohydrolase</fullName>
    </alternativeName>
</protein>
<evidence type="ECO:0000256" key="7">
    <source>
        <dbReference type="ARBA" id="ARBA00022723"/>
    </source>
</evidence>
<keyword evidence="12 15" id="KW-0170">Cobalt</keyword>
<evidence type="ECO:0000256" key="14">
    <source>
        <dbReference type="ARBA" id="ARBA00051301"/>
    </source>
</evidence>
<dbReference type="GO" id="GO:0009089">
    <property type="term" value="P:lysine biosynthetic process via diaminopimelate"/>
    <property type="evidence" value="ECO:0007669"/>
    <property type="project" value="UniProtKB-UniRule"/>
</dbReference>
<keyword evidence="8 15" id="KW-0378">Hydrolase</keyword>
<evidence type="ECO:0000259" key="16">
    <source>
        <dbReference type="Pfam" id="PF07687"/>
    </source>
</evidence>
<evidence type="ECO:0000256" key="5">
    <source>
        <dbReference type="ARBA" id="ARBA00022391"/>
    </source>
</evidence>
<dbReference type="NCBIfam" id="TIGR01246">
    <property type="entry name" value="dapE_proteo"/>
    <property type="match status" value="1"/>
</dbReference>
<evidence type="ECO:0000256" key="11">
    <source>
        <dbReference type="ARBA" id="ARBA00023154"/>
    </source>
</evidence>
<feature type="binding site" evidence="15">
    <location>
        <position position="99"/>
    </location>
    <ligand>
        <name>Zn(2+)</name>
        <dbReference type="ChEBI" id="CHEBI:29105"/>
        <label>2</label>
    </ligand>
</feature>
<dbReference type="GO" id="GO:0008777">
    <property type="term" value="F:acetylornithine deacetylase activity"/>
    <property type="evidence" value="ECO:0007669"/>
    <property type="project" value="TreeGrafter"/>
</dbReference>
<dbReference type="CDD" id="cd03891">
    <property type="entry name" value="M20_DapE_proteobac"/>
    <property type="match status" value="1"/>
</dbReference>
<comment type="cofactor">
    <cofactor evidence="15">
        <name>Zn(2+)</name>
        <dbReference type="ChEBI" id="CHEBI:29105"/>
    </cofactor>
    <cofactor evidence="15">
        <name>Co(2+)</name>
        <dbReference type="ChEBI" id="CHEBI:48828"/>
    </cofactor>
    <text evidence="15">Binds 2 Zn(2+) or Co(2+) ions per subunit.</text>
</comment>
<dbReference type="SUPFAM" id="SSF55031">
    <property type="entry name" value="Bacterial exopeptidase dimerisation domain"/>
    <property type="match status" value="1"/>
</dbReference>
<evidence type="ECO:0000256" key="3">
    <source>
        <dbReference type="ARBA" id="ARBA00011738"/>
    </source>
</evidence>
<dbReference type="GO" id="GO:0008270">
    <property type="term" value="F:zinc ion binding"/>
    <property type="evidence" value="ECO:0007669"/>
    <property type="project" value="UniProtKB-UniRule"/>
</dbReference>
<dbReference type="EC" id="3.5.1.18" evidence="4 15"/>
<feature type="binding site" evidence="15">
    <location>
        <position position="347"/>
    </location>
    <ligand>
        <name>Zn(2+)</name>
        <dbReference type="ChEBI" id="CHEBI:29105"/>
        <label>2</label>
    </ligand>
</feature>
<evidence type="ECO:0000256" key="13">
    <source>
        <dbReference type="ARBA" id="ARBA00031891"/>
    </source>
</evidence>
<dbReference type="GO" id="GO:0050897">
    <property type="term" value="F:cobalt ion binding"/>
    <property type="evidence" value="ECO:0007669"/>
    <property type="project" value="UniProtKB-UniRule"/>
</dbReference>
<dbReference type="Gene3D" id="3.40.630.10">
    <property type="entry name" value="Zn peptidases"/>
    <property type="match status" value="2"/>
</dbReference>
<evidence type="ECO:0000256" key="2">
    <source>
        <dbReference type="ARBA" id="ARBA00006746"/>
    </source>
</evidence>
<dbReference type="InterPro" id="IPR002933">
    <property type="entry name" value="Peptidase_M20"/>
</dbReference>
<dbReference type="HAMAP" id="MF_01690">
    <property type="entry name" value="DapE"/>
    <property type="match status" value="1"/>
</dbReference>
<accession>A0A2A4X0G9</accession>
<feature type="binding site" evidence="15">
    <location>
        <position position="99"/>
    </location>
    <ligand>
        <name>Zn(2+)</name>
        <dbReference type="ChEBI" id="CHEBI:29105"/>
        <label>1</label>
    </ligand>
</feature>
<gene>
    <name evidence="15" type="primary">dapE</name>
    <name evidence="17" type="ORF">COB20_11650</name>
</gene>
<evidence type="ECO:0000256" key="6">
    <source>
        <dbReference type="ARBA" id="ARBA00022605"/>
    </source>
</evidence>
<dbReference type="InterPro" id="IPR036264">
    <property type="entry name" value="Bact_exopeptidase_dim_dom"/>
</dbReference>
<evidence type="ECO:0000256" key="12">
    <source>
        <dbReference type="ARBA" id="ARBA00023285"/>
    </source>
</evidence>
<sequence length="374" mass="39972">MSETLELAQQLIQRPSVTPSDEGCQALIAKRLSAIGFSIETLQFEDVTNLWATLGSRGPLFVFAGHTDVVPTGPENSWRYPPFSATVADGFLHGRGAADMKGSIAAMITAAERFLAKSKLNARIGFLITSDEEGIAINGTQKVMKELGARNIKIDYCLVGEPSSSRQLGDTVKIGRRGSLSAKLVVKGTQGHVAYPQLAINPIHKLLPVLAVLTDITWDEGNASFPATSFQISNINAGTGATNVIPGQIEVDFNFRFSTELNAAAIQSRVTQLLGEADLNYQIDWNLSGEPFLTESGRLVEAVATSIQQHCGLDTERSTAGGTSDGRFIAPTGAEVVELGPCNATIHQIDEKITVAELDKLSDVYQGVLQTLAS</sequence>
<dbReference type="UniPathway" id="UPA00034">
    <property type="reaction ID" value="UER00021"/>
</dbReference>
<feature type="binding site" evidence="15">
    <location>
        <position position="66"/>
    </location>
    <ligand>
        <name>Zn(2+)</name>
        <dbReference type="ChEBI" id="CHEBI:29105"/>
        <label>1</label>
    </ligand>
</feature>
<keyword evidence="11 15" id="KW-0457">Lysine biosynthesis</keyword>
<evidence type="ECO:0000256" key="4">
    <source>
        <dbReference type="ARBA" id="ARBA00011921"/>
    </source>
</evidence>
<name>A0A2A4X0G9_9GAMM</name>
<keyword evidence="7 15" id="KW-0479">Metal-binding</keyword>
<dbReference type="GO" id="GO:0006526">
    <property type="term" value="P:L-arginine biosynthetic process"/>
    <property type="evidence" value="ECO:0007669"/>
    <property type="project" value="TreeGrafter"/>
</dbReference>
<dbReference type="Pfam" id="PF07687">
    <property type="entry name" value="M20_dimer"/>
    <property type="match status" value="1"/>
</dbReference>
<evidence type="ECO:0000256" key="15">
    <source>
        <dbReference type="HAMAP-Rule" id="MF_01690"/>
    </source>
</evidence>
<dbReference type="AlphaFoldDB" id="A0A2A4X0G9"/>
<dbReference type="Pfam" id="PF01546">
    <property type="entry name" value="Peptidase_M20"/>
    <property type="match status" value="1"/>
</dbReference>
<evidence type="ECO:0000313" key="18">
    <source>
        <dbReference type="Proteomes" id="UP000218767"/>
    </source>
</evidence>
<dbReference type="GO" id="GO:0019877">
    <property type="term" value="P:diaminopimelate biosynthetic process"/>
    <property type="evidence" value="ECO:0007669"/>
    <property type="project" value="UniProtKB-UniRule"/>
</dbReference>
<comment type="similarity">
    <text evidence="2 15">Belongs to the peptidase M20A family. DapE subfamily.</text>
</comment>
<dbReference type="InterPro" id="IPR005941">
    <property type="entry name" value="DapE_proteobac"/>
</dbReference>
<feature type="binding site" evidence="15">
    <location>
        <position position="133"/>
    </location>
    <ligand>
        <name>Zn(2+)</name>
        <dbReference type="ChEBI" id="CHEBI:29105"/>
        <label>2</label>
    </ligand>
</feature>
<feature type="domain" description="Peptidase M20 dimerisation" evidence="16">
    <location>
        <begin position="174"/>
        <end position="281"/>
    </location>
</feature>
<organism evidence="17 18">
    <name type="scientific">SAR86 cluster bacterium</name>
    <dbReference type="NCBI Taxonomy" id="2030880"/>
    <lineage>
        <taxon>Bacteria</taxon>
        <taxon>Pseudomonadati</taxon>
        <taxon>Pseudomonadota</taxon>
        <taxon>Gammaproteobacteria</taxon>
        <taxon>SAR86 cluster</taxon>
    </lineage>
</organism>
<dbReference type="FunFam" id="3.40.630.10:FF:000005">
    <property type="entry name" value="Succinyl-diaminopimelate desuccinylase"/>
    <property type="match status" value="1"/>
</dbReference>
<reference evidence="18" key="1">
    <citation type="submission" date="2017-08" db="EMBL/GenBank/DDBJ databases">
        <title>A dynamic microbial community with high functional redundancy inhabits the cold, oxic subseafloor aquifer.</title>
        <authorList>
            <person name="Tully B.J."/>
            <person name="Wheat C.G."/>
            <person name="Glazer B.T."/>
            <person name="Huber J.A."/>
        </authorList>
    </citation>
    <scope>NUCLEOTIDE SEQUENCE [LARGE SCALE GENOMIC DNA]</scope>
</reference>
<comment type="caution">
    <text evidence="17">The sequence shown here is derived from an EMBL/GenBank/DDBJ whole genome shotgun (WGS) entry which is preliminary data.</text>
</comment>
<feature type="active site" description="Proton acceptor" evidence="15">
    <location>
        <position position="132"/>
    </location>
</feature>